<name>A0A6G0ZPG5_APHCR</name>
<accession>A0A6G0ZPG5</accession>
<protein>
    <submittedName>
        <fullName evidence="2">Uncharacterized protein</fullName>
    </submittedName>
</protein>
<comment type="caution">
    <text evidence="2">The sequence shown here is derived from an EMBL/GenBank/DDBJ whole genome shotgun (WGS) entry which is preliminary data.</text>
</comment>
<sequence length="102" mass="12230">ANEIYFIILLPPVTYSFCKEEERFRTEVSKIKNASRGVMLWTVATSLPIILYFLFLSLSFFFYTYCYLSLYHFFLIVIVVVICFTTFTALSCFYYMYTYIQQ</sequence>
<keyword evidence="3" id="KW-1185">Reference proteome</keyword>
<dbReference type="AlphaFoldDB" id="A0A6G0ZPG5"/>
<evidence type="ECO:0000256" key="1">
    <source>
        <dbReference type="SAM" id="Phobius"/>
    </source>
</evidence>
<dbReference type="Proteomes" id="UP000478052">
    <property type="component" value="Unassembled WGS sequence"/>
</dbReference>
<feature type="non-terminal residue" evidence="2">
    <location>
        <position position="1"/>
    </location>
</feature>
<evidence type="ECO:0000313" key="3">
    <source>
        <dbReference type="Proteomes" id="UP000478052"/>
    </source>
</evidence>
<organism evidence="2 3">
    <name type="scientific">Aphis craccivora</name>
    <name type="common">Cowpea aphid</name>
    <dbReference type="NCBI Taxonomy" id="307492"/>
    <lineage>
        <taxon>Eukaryota</taxon>
        <taxon>Metazoa</taxon>
        <taxon>Ecdysozoa</taxon>
        <taxon>Arthropoda</taxon>
        <taxon>Hexapoda</taxon>
        <taxon>Insecta</taxon>
        <taxon>Pterygota</taxon>
        <taxon>Neoptera</taxon>
        <taxon>Paraneoptera</taxon>
        <taxon>Hemiptera</taxon>
        <taxon>Sternorrhyncha</taxon>
        <taxon>Aphidomorpha</taxon>
        <taxon>Aphidoidea</taxon>
        <taxon>Aphididae</taxon>
        <taxon>Aphidini</taxon>
        <taxon>Aphis</taxon>
        <taxon>Aphis</taxon>
    </lineage>
</organism>
<proteinExistence type="predicted"/>
<feature type="transmembrane region" description="Helical" evidence="1">
    <location>
        <begin position="38"/>
        <end position="65"/>
    </location>
</feature>
<gene>
    <name evidence="2" type="ORF">FWK35_00008052</name>
</gene>
<evidence type="ECO:0000313" key="2">
    <source>
        <dbReference type="EMBL" id="KAF0772789.1"/>
    </source>
</evidence>
<dbReference type="EMBL" id="VUJU01000134">
    <property type="protein sequence ID" value="KAF0772789.1"/>
    <property type="molecule type" value="Genomic_DNA"/>
</dbReference>
<feature type="transmembrane region" description="Helical" evidence="1">
    <location>
        <begin position="71"/>
        <end position="97"/>
    </location>
</feature>
<keyword evidence="1" id="KW-1133">Transmembrane helix</keyword>
<keyword evidence="1" id="KW-0812">Transmembrane</keyword>
<reference evidence="2 3" key="1">
    <citation type="submission" date="2019-08" db="EMBL/GenBank/DDBJ databases">
        <title>Whole genome of Aphis craccivora.</title>
        <authorList>
            <person name="Voronova N.V."/>
            <person name="Shulinski R.S."/>
            <person name="Bandarenka Y.V."/>
            <person name="Zhorov D.G."/>
            <person name="Warner D."/>
        </authorList>
    </citation>
    <scope>NUCLEOTIDE SEQUENCE [LARGE SCALE GENOMIC DNA]</scope>
    <source>
        <strain evidence="2">180601</strain>
        <tissue evidence="2">Whole Body</tissue>
    </source>
</reference>
<keyword evidence="1" id="KW-0472">Membrane</keyword>